<name>A0A4T0CDI8_AURPU</name>
<dbReference type="AlphaFoldDB" id="A0A4T0CDI8"/>
<sequence length="294" mass="33677">MYTNLFPSSGFLLPFFIPLPQQHRGVRFADLFGQIWYSPCRLITAHIQDLEDKHAKISRAPITMTTKMEKLQAREKELLDQIKETKRLSGILQDQIKRDQVEMPVIPQGKELEEDLAAARRFLAAVEAAKAKDPGTDIEEMVACRSPEMLQVVKDMARYKELIFVYRWLTEPVDDSQITLHQRHGLDKLPNIAAAEMPDNVYINLEYYHQRLFDPEHGTMTVLGQLWRLDDHGIPVTPFGAALHENFDKAVAAFPRAIQTNGDGMIIRGLEDMFRATIPEIELTQPVQDEEDLV</sequence>
<gene>
    <name evidence="1" type="ORF">D6C83_06028</name>
</gene>
<reference evidence="1 2" key="1">
    <citation type="submission" date="2018-10" db="EMBL/GenBank/DDBJ databases">
        <title>Fifty Aureobasidium pullulans genomes reveal a recombining polyextremotolerant generalist.</title>
        <authorList>
            <person name="Gostincar C."/>
            <person name="Turk M."/>
            <person name="Zajc J."/>
            <person name="Gunde-Cimerman N."/>
        </authorList>
    </citation>
    <scope>NUCLEOTIDE SEQUENCE [LARGE SCALE GENOMIC DNA]</scope>
    <source>
        <strain evidence="1 2">EXF-3380</strain>
    </source>
</reference>
<accession>A0A4T0CDI8</accession>
<dbReference type="EMBL" id="QZBU01002101">
    <property type="protein sequence ID" value="TIA44085.1"/>
    <property type="molecule type" value="Genomic_DNA"/>
</dbReference>
<evidence type="ECO:0000313" key="1">
    <source>
        <dbReference type="EMBL" id="TIA44085.1"/>
    </source>
</evidence>
<organism evidence="1 2">
    <name type="scientific">Aureobasidium pullulans</name>
    <name type="common">Black yeast</name>
    <name type="synonym">Pullularia pullulans</name>
    <dbReference type="NCBI Taxonomy" id="5580"/>
    <lineage>
        <taxon>Eukaryota</taxon>
        <taxon>Fungi</taxon>
        <taxon>Dikarya</taxon>
        <taxon>Ascomycota</taxon>
        <taxon>Pezizomycotina</taxon>
        <taxon>Dothideomycetes</taxon>
        <taxon>Dothideomycetidae</taxon>
        <taxon>Dothideales</taxon>
        <taxon>Saccotheciaceae</taxon>
        <taxon>Aureobasidium</taxon>
    </lineage>
</organism>
<proteinExistence type="predicted"/>
<dbReference type="Proteomes" id="UP000304947">
    <property type="component" value="Unassembled WGS sequence"/>
</dbReference>
<evidence type="ECO:0000313" key="2">
    <source>
        <dbReference type="Proteomes" id="UP000304947"/>
    </source>
</evidence>
<protein>
    <submittedName>
        <fullName evidence="1">Uncharacterized protein</fullName>
    </submittedName>
</protein>
<comment type="caution">
    <text evidence="1">The sequence shown here is derived from an EMBL/GenBank/DDBJ whole genome shotgun (WGS) entry which is preliminary data.</text>
</comment>